<evidence type="ECO:0000259" key="2">
    <source>
        <dbReference type="PROSITE" id="PS51201"/>
    </source>
</evidence>
<reference evidence="3 4" key="1">
    <citation type="submission" date="2019-06" db="EMBL/GenBank/DDBJ databases">
        <title>A novel bacterium of genus Amaricoccus, isolated from marine sediment.</title>
        <authorList>
            <person name="Huang H."/>
            <person name="Mo K."/>
            <person name="Hu Y."/>
        </authorList>
    </citation>
    <scope>NUCLEOTIDE SEQUENCE [LARGE SCALE GENOMIC DNA]</scope>
    <source>
        <strain evidence="3 4">HB172011</strain>
    </source>
</reference>
<dbReference type="PROSITE" id="PS51201">
    <property type="entry name" value="RCK_N"/>
    <property type="match status" value="1"/>
</dbReference>
<evidence type="ECO:0000313" key="4">
    <source>
        <dbReference type="Proteomes" id="UP000319255"/>
    </source>
</evidence>
<evidence type="ECO:0000313" key="3">
    <source>
        <dbReference type="EMBL" id="TPE48981.1"/>
    </source>
</evidence>
<dbReference type="InterPro" id="IPR036721">
    <property type="entry name" value="RCK_C_sf"/>
</dbReference>
<comment type="caution">
    <text evidence="3">The sequence shown here is derived from an EMBL/GenBank/DDBJ whole genome shotgun (WGS) entry which is preliminary data.</text>
</comment>
<dbReference type="SUPFAM" id="SSF51735">
    <property type="entry name" value="NAD(P)-binding Rossmann-fold domains"/>
    <property type="match status" value="1"/>
</dbReference>
<feature type="region of interest" description="Disordered" evidence="1">
    <location>
        <begin position="1"/>
        <end position="24"/>
    </location>
</feature>
<dbReference type="InterPro" id="IPR003148">
    <property type="entry name" value="RCK_N"/>
</dbReference>
<dbReference type="InterPro" id="IPR050721">
    <property type="entry name" value="Trk_Ktr_HKT_K-transport"/>
</dbReference>
<name>A0A501WPM6_9RHOB</name>
<dbReference type="OrthoDB" id="9781411at2"/>
<dbReference type="Pfam" id="PF02254">
    <property type="entry name" value="TrkA_N"/>
    <property type="match status" value="1"/>
</dbReference>
<dbReference type="AlphaFoldDB" id="A0A501WPM6"/>
<dbReference type="PANTHER" id="PTHR43833:SF7">
    <property type="entry name" value="KTR SYSTEM POTASSIUM UPTAKE PROTEIN C"/>
    <property type="match status" value="1"/>
</dbReference>
<protein>
    <submittedName>
        <fullName evidence="3">TrkA family potassium uptake protein</fullName>
    </submittedName>
</protein>
<accession>A0A501WPM6</accession>
<dbReference type="SUPFAM" id="SSF116726">
    <property type="entry name" value="TrkA C-terminal domain-like"/>
    <property type="match status" value="1"/>
</dbReference>
<evidence type="ECO:0000256" key="1">
    <source>
        <dbReference type="SAM" id="MobiDB-lite"/>
    </source>
</evidence>
<dbReference type="Proteomes" id="UP000319255">
    <property type="component" value="Unassembled WGS sequence"/>
</dbReference>
<feature type="domain" description="RCK N-terminal" evidence="2">
    <location>
        <begin position="36"/>
        <end position="153"/>
    </location>
</feature>
<dbReference type="GO" id="GO:0006813">
    <property type="term" value="P:potassium ion transport"/>
    <property type="evidence" value="ECO:0007669"/>
    <property type="project" value="InterPro"/>
</dbReference>
<dbReference type="EMBL" id="VFRP01000018">
    <property type="protein sequence ID" value="TPE48981.1"/>
    <property type="molecule type" value="Genomic_DNA"/>
</dbReference>
<dbReference type="InterPro" id="IPR036291">
    <property type="entry name" value="NAD(P)-bd_dom_sf"/>
</dbReference>
<keyword evidence="4" id="KW-1185">Reference proteome</keyword>
<dbReference type="PANTHER" id="PTHR43833">
    <property type="entry name" value="POTASSIUM CHANNEL PROTEIN 2-RELATED-RELATED"/>
    <property type="match status" value="1"/>
</dbReference>
<dbReference type="Gene3D" id="3.40.50.720">
    <property type="entry name" value="NAD(P)-binding Rossmann-like Domain"/>
    <property type="match status" value="1"/>
</dbReference>
<gene>
    <name evidence="3" type="ORF">FJM51_16275</name>
</gene>
<sequence>MSTARIGPRASAVAPRAKSGLDAGATHNRETGLLKNRSFVVIGLGTFGSSVARELARFGDRVLGIDIHERNVARLAETLTEAIIADGKDEAALKEAGVGNYDVAVVAIGEDLEANILCTMNVRMLGVETIWVKALNRTHHRILTKLGADRVLLPEQEIGQHIAQMLHNPLVRDYVSLGNGYHVVNFQIPPKLDGKPVADPDVFARYGLRALGVMRDSQFLSCETGALVLRTEDKLLLLGRRTDLWRFGDAFRDEG</sequence>
<proteinExistence type="predicted"/>
<dbReference type="Gene3D" id="3.30.70.1450">
    <property type="entry name" value="Regulator of K+ conductance, C-terminal domain"/>
    <property type="match status" value="1"/>
</dbReference>
<organism evidence="3 4">
    <name type="scientific">Amaricoccus solimangrovi</name>
    <dbReference type="NCBI Taxonomy" id="2589815"/>
    <lineage>
        <taxon>Bacteria</taxon>
        <taxon>Pseudomonadati</taxon>
        <taxon>Pseudomonadota</taxon>
        <taxon>Alphaproteobacteria</taxon>
        <taxon>Rhodobacterales</taxon>
        <taxon>Paracoccaceae</taxon>
        <taxon>Amaricoccus</taxon>
    </lineage>
</organism>